<dbReference type="EMBL" id="JAFBMS010000809">
    <property type="protein sequence ID" value="KAG9329995.1"/>
    <property type="molecule type" value="Genomic_DNA"/>
</dbReference>
<evidence type="ECO:0000313" key="2">
    <source>
        <dbReference type="EMBL" id="KAG9330754.1"/>
    </source>
</evidence>
<sequence length="109" mass="11903">MSDSKKSGGEMSEPQLIQQLALLNWLQSDTVESKTLLTAVTGAQVAREVLDRLTGQNKVDQYKRECILGVAAFVQSHPRASQAELNAAVEQHVRVFATRVQALDSAPLL</sequence>
<accession>A0A8T2MRM2</accession>
<dbReference type="OrthoDB" id="6019768at2759"/>
<dbReference type="EMBL" id="JAFBMS010000464">
    <property type="protein sequence ID" value="KAG9330754.1"/>
    <property type="molecule type" value="Genomic_DNA"/>
</dbReference>
<dbReference type="AlphaFoldDB" id="A0A8T2MRM2"/>
<evidence type="ECO:0000313" key="3">
    <source>
        <dbReference type="Proteomes" id="UP000824540"/>
    </source>
</evidence>
<organism evidence="2 3">
    <name type="scientific">Albula glossodonta</name>
    <name type="common">roundjaw bonefish</name>
    <dbReference type="NCBI Taxonomy" id="121402"/>
    <lineage>
        <taxon>Eukaryota</taxon>
        <taxon>Metazoa</taxon>
        <taxon>Chordata</taxon>
        <taxon>Craniata</taxon>
        <taxon>Vertebrata</taxon>
        <taxon>Euteleostomi</taxon>
        <taxon>Actinopterygii</taxon>
        <taxon>Neopterygii</taxon>
        <taxon>Teleostei</taxon>
        <taxon>Albuliformes</taxon>
        <taxon>Albulidae</taxon>
        <taxon>Albula</taxon>
    </lineage>
</organism>
<gene>
    <name evidence="2" type="ORF">JZ751_022180</name>
    <name evidence="1" type="ORF">JZ751_028291</name>
</gene>
<evidence type="ECO:0000313" key="1">
    <source>
        <dbReference type="EMBL" id="KAG9329995.1"/>
    </source>
</evidence>
<keyword evidence="3" id="KW-1185">Reference proteome</keyword>
<dbReference type="Proteomes" id="UP000824540">
    <property type="component" value="Unassembled WGS sequence"/>
</dbReference>
<name>A0A8T2MRM2_9TELE</name>
<proteinExistence type="predicted"/>
<protein>
    <submittedName>
        <fullName evidence="2">Uncharacterized protein</fullName>
    </submittedName>
</protein>
<comment type="caution">
    <text evidence="2">The sequence shown here is derived from an EMBL/GenBank/DDBJ whole genome shotgun (WGS) entry which is preliminary data.</text>
</comment>
<reference evidence="2" key="1">
    <citation type="thesis" date="2021" institute="BYU ScholarsArchive" country="Provo, UT, USA">
        <title>Applications of and Algorithms for Genome Assembly and Genomic Analyses with an Emphasis on Marine Teleosts.</title>
        <authorList>
            <person name="Pickett B.D."/>
        </authorList>
    </citation>
    <scope>NUCLEOTIDE SEQUENCE</scope>
    <source>
        <strain evidence="2">HI-2016</strain>
    </source>
</reference>